<name>A0A9W4JY80_9EURO</name>
<feature type="region of interest" description="Disordered" evidence="1">
    <location>
        <begin position="804"/>
        <end position="831"/>
    </location>
</feature>
<evidence type="ECO:0000256" key="1">
    <source>
        <dbReference type="SAM" id="MobiDB-lite"/>
    </source>
</evidence>
<proteinExistence type="predicted"/>
<dbReference type="PANTHER" id="PTHR13268:SF0">
    <property type="entry name" value="BCAS3 MICROTUBULE ASSOCIATED CELL MIGRATION FACTOR"/>
    <property type="match status" value="1"/>
</dbReference>
<dbReference type="EMBL" id="CAJVPA010000261">
    <property type="protein sequence ID" value="CAG8426753.1"/>
    <property type="molecule type" value="Genomic_DNA"/>
</dbReference>
<feature type="compositionally biased region" description="Basic and acidic residues" evidence="1">
    <location>
        <begin position="69"/>
        <end position="80"/>
    </location>
</feature>
<reference evidence="2" key="1">
    <citation type="submission" date="2021-07" db="EMBL/GenBank/DDBJ databases">
        <authorList>
            <person name="Branca A.L. A."/>
        </authorList>
    </citation>
    <scope>NUCLEOTIDE SEQUENCE</scope>
</reference>
<feature type="region of interest" description="Disordered" evidence="1">
    <location>
        <begin position="504"/>
        <end position="531"/>
    </location>
</feature>
<feature type="compositionally biased region" description="Basic and acidic residues" evidence="1">
    <location>
        <begin position="8"/>
        <end position="18"/>
    </location>
</feature>
<feature type="compositionally biased region" description="Pro residues" evidence="1">
    <location>
        <begin position="112"/>
        <end position="122"/>
    </location>
</feature>
<feature type="compositionally biased region" description="Polar residues" evidence="1">
    <location>
        <begin position="203"/>
        <end position="221"/>
    </location>
</feature>
<feature type="compositionally biased region" description="Basic and acidic residues" evidence="1">
    <location>
        <begin position="520"/>
        <end position="531"/>
    </location>
</feature>
<dbReference type="InterPro" id="IPR015943">
    <property type="entry name" value="WD40/YVTN_repeat-like_dom_sf"/>
</dbReference>
<dbReference type="OrthoDB" id="3938623at2759"/>
<accession>A0A9W4JY80</accession>
<feature type="region of interest" description="Disordered" evidence="1">
    <location>
        <begin position="1073"/>
        <end position="1097"/>
    </location>
</feature>
<feature type="region of interest" description="Disordered" evidence="1">
    <location>
        <begin position="1"/>
        <end position="185"/>
    </location>
</feature>
<feature type="region of interest" description="Disordered" evidence="1">
    <location>
        <begin position="631"/>
        <end position="671"/>
    </location>
</feature>
<dbReference type="Gene3D" id="2.130.10.10">
    <property type="entry name" value="YVTN repeat-like/Quinoprotein amine dehydrogenase"/>
    <property type="match status" value="1"/>
</dbReference>
<protein>
    <submittedName>
        <fullName evidence="2">Uncharacterized protein</fullName>
    </submittedName>
</protein>
<evidence type="ECO:0000313" key="2">
    <source>
        <dbReference type="EMBL" id="CAG8426753.1"/>
    </source>
</evidence>
<evidence type="ECO:0000313" key="3">
    <source>
        <dbReference type="Proteomes" id="UP001152646"/>
    </source>
</evidence>
<comment type="caution">
    <text evidence="2">The sequence shown here is derived from an EMBL/GenBank/DDBJ whole genome shotgun (WGS) entry which is preliminary data.</text>
</comment>
<dbReference type="InterPro" id="IPR036322">
    <property type="entry name" value="WD40_repeat_dom_sf"/>
</dbReference>
<feature type="region of interest" description="Disordered" evidence="1">
    <location>
        <begin position="373"/>
        <end position="408"/>
    </location>
</feature>
<dbReference type="GO" id="GO:0042594">
    <property type="term" value="P:response to starvation"/>
    <property type="evidence" value="ECO:0007669"/>
    <property type="project" value="TreeGrafter"/>
</dbReference>
<dbReference type="PANTHER" id="PTHR13268">
    <property type="entry name" value="BREAST CARCINOMA AMPLIFIED SEQUENCE 3"/>
    <property type="match status" value="1"/>
</dbReference>
<dbReference type="Proteomes" id="UP001152646">
    <property type="component" value="Unassembled WGS sequence"/>
</dbReference>
<feature type="compositionally biased region" description="Basic residues" evidence="1">
    <location>
        <begin position="39"/>
        <end position="50"/>
    </location>
</feature>
<dbReference type="InterPro" id="IPR045142">
    <property type="entry name" value="BCAS3-like"/>
</dbReference>
<feature type="region of interest" description="Disordered" evidence="1">
    <location>
        <begin position="203"/>
        <end position="261"/>
    </location>
</feature>
<dbReference type="SUPFAM" id="SSF50978">
    <property type="entry name" value="WD40 repeat-like"/>
    <property type="match status" value="1"/>
</dbReference>
<sequence length="1153" mass="123338">MPPAAPDDLIRQHSRSLEDDSPFIPEQPRPIPEHEPSGKSKKKKGKKAKAAKAAAETPPDEYVPGDCFSDERAPLTRDYMDSIPAFSPPPAELSIPDHEPESKQTLGEPETAPAPEPAPEPTLEPEPEPEPLPAPEPPIEHVNPPITSPALGALDSLDGPPGDDFTTRTDTWAQSVPYGKSPPTDLMDGDIPNASPLNFPTIQERGFSNPSSASPQTRTLPSSYGNGYGNGYRSSMQSRQQSVDRRKSHSYGSPMGNPHPLPHLPQAHFFGAPEIDILPSQNRPLTDGNYTFCGFDTLPNLSPKASRTGMNVLLVGTDGGVEILAIEDRRTRLVGQITGLNGRVIEAKLLTSHSSSDPFASSRPHVAVVVHGPQPPTEEDGRVSSTTSDANEVAPSMIRGPSHDKRGRDETKFYQTRVEVYSFRTGEHVTTLFASKPVPCLETLPGLPSFAPPAVGSLKLHTSGAYIVLASGISGELYVYRHAPSPEAGTYQCLGKTWTGVQSQGSRRYSTSSSSTTEPEGTRSDSPHRASILERPILAVQGRWLAFAPPSSSHRGSIHGTVPSSLCHGKATGIDTRGPPAVPSVSCATDVGEGESFLDKMARGVAQELVKGARWMGDQGMQAWNNYWNAQQASGTSPRRPPPGPDSQPQGYGLFPPTHGQDTQASPSEPDTVSIIDLGRFEDSSDIRNVLTHPVSTFQVPNGCSFLSLSPNGLMLFTASKKGDVQYVWDLMQLKYCRSTAFMADDQTGQNPNVRQIARYARLTTSSIVDVIWTAPTGDRLAVITRKGTVHVFDLPRSAFQWPPFRRGKPTATKAPHTDSVSEDLANEPTAGGSSLSAAMKLVGGKAQPFFSAVRGRVPSTGAAFPNMSGFALPSAASVKSGKVVAAGLSKSMGAATGTVNTLRHVGENRLHLSGLARDPASSRVTWICTKGLIFLGVVDGGFFKLYRLKRASVSGQKSRQPHSVVGGKESQIKLPANLQGPCGPAPMATFDPDLAVHATLVLPSASSQPSTSRPLCQPLSQAEIETNTPYQPFHTDQRVGLSVFSPGSDGSAPNGPWVFGNEIPMTKVHLRSFNSSSDDHGDDEDENAAIHGNSLGAGGEIENLITLGNSTGNVEEVVITTRRKKRHSTPLKADDGFFEDDCEVLDFARDRV</sequence>
<feature type="compositionally biased region" description="Polar residues" evidence="1">
    <location>
        <begin position="660"/>
        <end position="671"/>
    </location>
</feature>
<dbReference type="GO" id="GO:0005737">
    <property type="term" value="C:cytoplasm"/>
    <property type="evidence" value="ECO:0007669"/>
    <property type="project" value="TreeGrafter"/>
</dbReference>
<dbReference type="AlphaFoldDB" id="A0A9W4JY80"/>
<organism evidence="2 3">
    <name type="scientific">Penicillium salamii</name>
    <dbReference type="NCBI Taxonomy" id="1612424"/>
    <lineage>
        <taxon>Eukaryota</taxon>
        <taxon>Fungi</taxon>
        <taxon>Dikarya</taxon>
        <taxon>Ascomycota</taxon>
        <taxon>Pezizomycotina</taxon>
        <taxon>Eurotiomycetes</taxon>
        <taxon>Eurotiomycetidae</taxon>
        <taxon>Eurotiales</taxon>
        <taxon>Aspergillaceae</taxon>
        <taxon>Penicillium</taxon>
    </lineage>
</organism>
<feature type="compositionally biased region" description="Low complexity" evidence="1">
    <location>
        <begin position="504"/>
        <end position="519"/>
    </location>
</feature>
<dbReference type="GO" id="GO:0006914">
    <property type="term" value="P:autophagy"/>
    <property type="evidence" value="ECO:0007669"/>
    <property type="project" value="InterPro"/>
</dbReference>
<gene>
    <name evidence="2" type="ORF">PSALAMII_LOCUS10839</name>
</gene>